<evidence type="ECO:0000256" key="8">
    <source>
        <dbReference type="RuleBase" id="RU362048"/>
    </source>
</evidence>
<keyword evidence="6 8" id="KW-1133">Transmembrane helix</keyword>
<evidence type="ECO:0000256" key="5">
    <source>
        <dbReference type="ARBA" id="ARBA00022692"/>
    </source>
</evidence>
<feature type="transmembrane region" description="Helical" evidence="8">
    <location>
        <begin position="51"/>
        <end position="71"/>
    </location>
</feature>
<keyword evidence="3" id="KW-1003">Cell membrane</keyword>
<feature type="transmembrane region" description="Helical" evidence="8">
    <location>
        <begin position="77"/>
        <end position="96"/>
    </location>
</feature>
<comment type="similarity">
    <text evidence="2 8">Belongs to the UPF0056 (MarC) family.</text>
</comment>
<feature type="transmembrane region" description="Helical" evidence="8">
    <location>
        <begin position="193"/>
        <end position="219"/>
    </location>
</feature>
<evidence type="ECO:0000256" key="7">
    <source>
        <dbReference type="ARBA" id="ARBA00023136"/>
    </source>
</evidence>
<gene>
    <name evidence="9" type="ORF">KO353_05840</name>
</gene>
<dbReference type="Pfam" id="PF01914">
    <property type="entry name" value="MarC"/>
    <property type="match status" value="1"/>
</dbReference>
<dbReference type="InterPro" id="IPR002771">
    <property type="entry name" value="Multi_antbiot-R_MarC"/>
</dbReference>
<feature type="transmembrane region" description="Helical" evidence="8">
    <location>
        <begin position="6"/>
        <end position="30"/>
    </location>
</feature>
<dbReference type="PANTHER" id="PTHR33508:SF2">
    <property type="entry name" value="UPF0056 INNER MEMBRANE PROTEIN MARC"/>
    <property type="match status" value="1"/>
</dbReference>
<keyword evidence="5 8" id="KW-0812">Transmembrane</keyword>
<reference evidence="9" key="1">
    <citation type="submission" date="2021-06" db="EMBL/GenBank/DDBJ databases">
        <title>Elioraea tepida, sp. nov., a moderately thermophilic aerobic anoxygenic phototrophic bacterium isolated from an alkaline siliceous hot spring mat community in Yellowstone National Park, WY, USA.</title>
        <authorList>
            <person name="Saini M.K."/>
            <person name="Yoshida S."/>
            <person name="Sebastian A."/>
            <person name="Hirose S."/>
            <person name="Hara E."/>
            <person name="Tamaki H."/>
            <person name="Soulier N.T."/>
            <person name="Albert I."/>
            <person name="Hanada S."/>
            <person name="Bryant D.A."/>
            <person name="Tank M."/>
        </authorList>
    </citation>
    <scope>NUCLEOTIDE SEQUENCE</scope>
    <source>
        <strain evidence="9">MS-P2</strain>
    </source>
</reference>
<dbReference type="RefSeq" id="WP_218286777.1">
    <property type="nucleotide sequence ID" value="NZ_CP076448.1"/>
</dbReference>
<organism evidence="9 10">
    <name type="scientific">Elioraea tepida</name>
    <dbReference type="NCBI Taxonomy" id="2843330"/>
    <lineage>
        <taxon>Bacteria</taxon>
        <taxon>Pseudomonadati</taxon>
        <taxon>Pseudomonadota</taxon>
        <taxon>Alphaproteobacteria</taxon>
        <taxon>Acetobacterales</taxon>
        <taxon>Elioraeaceae</taxon>
        <taxon>Elioraea</taxon>
    </lineage>
</organism>
<comment type="subcellular location">
    <subcellularLocation>
        <location evidence="1">Cell inner membrane</location>
        <topology evidence="1">Multi-pass membrane protein</topology>
    </subcellularLocation>
    <subcellularLocation>
        <location evidence="8">Cell membrane</location>
        <topology evidence="8">Multi-pass membrane protein</topology>
    </subcellularLocation>
</comment>
<keyword evidence="10" id="KW-1185">Reference proteome</keyword>
<feature type="transmembrane region" description="Helical" evidence="8">
    <location>
        <begin position="150"/>
        <end position="172"/>
    </location>
</feature>
<dbReference type="PANTHER" id="PTHR33508">
    <property type="entry name" value="UPF0056 MEMBRANE PROTEIN YHCE"/>
    <property type="match status" value="1"/>
</dbReference>
<dbReference type="NCBIfam" id="TIGR00427">
    <property type="entry name" value="NAAT family transporter"/>
    <property type="match status" value="1"/>
</dbReference>
<evidence type="ECO:0000256" key="4">
    <source>
        <dbReference type="ARBA" id="ARBA00022519"/>
    </source>
</evidence>
<evidence type="ECO:0000256" key="2">
    <source>
        <dbReference type="ARBA" id="ARBA00009784"/>
    </source>
</evidence>
<dbReference type="AlphaFoldDB" id="A0A975U3P6"/>
<dbReference type="KEGG" id="elio:KO353_05840"/>
<evidence type="ECO:0000256" key="3">
    <source>
        <dbReference type="ARBA" id="ARBA00022475"/>
    </source>
</evidence>
<protein>
    <recommendedName>
        <fullName evidence="8">UPF0056 membrane protein</fullName>
    </recommendedName>
</protein>
<dbReference type="EMBL" id="CP076448">
    <property type="protein sequence ID" value="QXM25725.1"/>
    <property type="molecule type" value="Genomic_DNA"/>
</dbReference>
<dbReference type="GO" id="GO:0005886">
    <property type="term" value="C:plasma membrane"/>
    <property type="evidence" value="ECO:0007669"/>
    <property type="project" value="UniProtKB-SubCell"/>
</dbReference>
<dbReference type="Proteomes" id="UP000694001">
    <property type="component" value="Chromosome"/>
</dbReference>
<accession>A0A975U3P6</accession>
<keyword evidence="4" id="KW-0997">Cell inner membrane</keyword>
<sequence>MLPEAAVSTFLLVFPALFSIVNPIAGAFLFHEVTKVRPAADQAVLARKVAINSLIVMLVAMWGGSVVLNLFGISIAALRIAGGLVVSLWAWSILSAPEAREGRKRDEAAPAAEGDDVAFFPLTLPFTTGPGTIAVAIALGSSRPAASEALAAYVLGATAAIVAMSVSIWIGYLDAGRIAVRLGRSGSRTLTRLSAFLLLAVGVQITIAGVTDVLGPLLARRG</sequence>
<feature type="transmembrane region" description="Helical" evidence="8">
    <location>
        <begin position="117"/>
        <end position="138"/>
    </location>
</feature>
<evidence type="ECO:0000256" key="6">
    <source>
        <dbReference type="ARBA" id="ARBA00022989"/>
    </source>
</evidence>
<evidence type="ECO:0000256" key="1">
    <source>
        <dbReference type="ARBA" id="ARBA00004429"/>
    </source>
</evidence>
<evidence type="ECO:0000313" key="9">
    <source>
        <dbReference type="EMBL" id="QXM25725.1"/>
    </source>
</evidence>
<name>A0A975U3P6_9PROT</name>
<evidence type="ECO:0000313" key="10">
    <source>
        <dbReference type="Proteomes" id="UP000694001"/>
    </source>
</evidence>
<proteinExistence type="inferred from homology"/>
<keyword evidence="7 8" id="KW-0472">Membrane</keyword>